<dbReference type="AlphaFoldDB" id="A0A067SR83"/>
<accession>A0A067SR83</accession>
<dbReference type="EMBL" id="KL142398">
    <property type="protein sequence ID" value="KDR70209.1"/>
    <property type="molecule type" value="Genomic_DNA"/>
</dbReference>
<proteinExistence type="predicted"/>
<dbReference type="HOGENOM" id="CLU_2527619_0_0_1"/>
<dbReference type="Proteomes" id="UP000027222">
    <property type="component" value="Unassembled WGS sequence"/>
</dbReference>
<evidence type="ECO:0000313" key="2">
    <source>
        <dbReference type="Proteomes" id="UP000027222"/>
    </source>
</evidence>
<evidence type="ECO:0000313" key="1">
    <source>
        <dbReference type="EMBL" id="KDR70209.1"/>
    </source>
</evidence>
<name>A0A067SR83_GALM3</name>
<reference evidence="2" key="1">
    <citation type="journal article" date="2014" name="Proc. Natl. Acad. Sci. U.S.A.">
        <title>Extensive sampling of basidiomycete genomes demonstrates inadequacy of the white-rot/brown-rot paradigm for wood decay fungi.</title>
        <authorList>
            <person name="Riley R."/>
            <person name="Salamov A.A."/>
            <person name="Brown D.W."/>
            <person name="Nagy L.G."/>
            <person name="Floudas D."/>
            <person name="Held B.W."/>
            <person name="Levasseur A."/>
            <person name="Lombard V."/>
            <person name="Morin E."/>
            <person name="Otillar R."/>
            <person name="Lindquist E.A."/>
            <person name="Sun H."/>
            <person name="LaButti K.M."/>
            <person name="Schmutz J."/>
            <person name="Jabbour D."/>
            <person name="Luo H."/>
            <person name="Baker S.E."/>
            <person name="Pisabarro A.G."/>
            <person name="Walton J.D."/>
            <person name="Blanchette R.A."/>
            <person name="Henrissat B."/>
            <person name="Martin F."/>
            <person name="Cullen D."/>
            <person name="Hibbett D.S."/>
            <person name="Grigoriev I.V."/>
        </authorList>
    </citation>
    <scope>NUCLEOTIDE SEQUENCE [LARGE SCALE GENOMIC DNA]</scope>
    <source>
        <strain evidence="2">CBS 339.88</strain>
    </source>
</reference>
<gene>
    <name evidence="1" type="ORF">GALMADRAFT_891893</name>
</gene>
<organism evidence="1 2">
    <name type="scientific">Galerina marginata (strain CBS 339.88)</name>
    <dbReference type="NCBI Taxonomy" id="685588"/>
    <lineage>
        <taxon>Eukaryota</taxon>
        <taxon>Fungi</taxon>
        <taxon>Dikarya</taxon>
        <taxon>Basidiomycota</taxon>
        <taxon>Agaricomycotina</taxon>
        <taxon>Agaricomycetes</taxon>
        <taxon>Agaricomycetidae</taxon>
        <taxon>Agaricales</taxon>
        <taxon>Agaricineae</taxon>
        <taxon>Strophariaceae</taxon>
        <taxon>Galerina</taxon>
    </lineage>
</organism>
<keyword evidence="2" id="KW-1185">Reference proteome</keyword>
<sequence length="84" mass="9803">MTGRGKVRVIDASWTKRQGLRLLFRWSCPRPYCRCRLATSESVDIVLVLVIISKVARYTDSKYHPRKCPLALHFLEVSASPRWR</sequence>
<protein>
    <submittedName>
        <fullName evidence="1">Uncharacterized protein</fullName>
    </submittedName>
</protein>